<proteinExistence type="predicted"/>
<evidence type="ECO:0000313" key="2">
    <source>
        <dbReference type="Proteomes" id="UP000068250"/>
    </source>
</evidence>
<dbReference type="EMBL" id="LN609302">
    <property type="protein sequence ID" value="CEF57033.1"/>
    <property type="molecule type" value="Genomic_DNA"/>
</dbReference>
<dbReference type="PATRIC" id="fig|431306.5.peg.2419"/>
<protein>
    <submittedName>
        <fullName evidence="1">Uncharacterized protein</fullName>
    </submittedName>
</protein>
<dbReference type="AlphaFoldDB" id="A0A0U5F7K4"/>
<sequence>MKTGYARNPVKAVAVVAYAKDACDATRFAASKT</sequence>
<gene>
    <name evidence="1" type="ORF">AGA_2342</name>
</gene>
<accession>A0A0U5F7K4</accession>
<name>A0A0U5F7K4_9PROT</name>
<organism evidence="1 2">
    <name type="scientific">Acetobacter ghanensis</name>
    <dbReference type="NCBI Taxonomy" id="431306"/>
    <lineage>
        <taxon>Bacteria</taxon>
        <taxon>Pseudomonadati</taxon>
        <taxon>Pseudomonadota</taxon>
        <taxon>Alphaproteobacteria</taxon>
        <taxon>Acetobacterales</taxon>
        <taxon>Acetobacteraceae</taxon>
        <taxon>Acetobacter</taxon>
    </lineage>
</organism>
<evidence type="ECO:0000313" key="1">
    <source>
        <dbReference type="EMBL" id="CEF57033.1"/>
    </source>
</evidence>
<dbReference type="STRING" id="431306.AGA_2342"/>
<reference evidence="2" key="1">
    <citation type="submission" date="2014-09" db="EMBL/GenBank/DDBJ databases">
        <authorList>
            <person name="Illeghems K.G."/>
        </authorList>
    </citation>
    <scope>NUCLEOTIDE SEQUENCE [LARGE SCALE GENOMIC DNA]</scope>
    <source>
        <strain evidence="2">LMG 23848T</strain>
    </source>
</reference>
<dbReference type="Proteomes" id="UP000068250">
    <property type="component" value="Chromosome I"/>
</dbReference>